<evidence type="ECO:0000313" key="7">
    <source>
        <dbReference type="EMBL" id="MBO0518223.1"/>
    </source>
</evidence>
<organism evidence="7 8">
    <name type="scientific">Streptomyces beijiangensis</name>
    <dbReference type="NCBI Taxonomy" id="163361"/>
    <lineage>
        <taxon>Bacteria</taxon>
        <taxon>Bacillati</taxon>
        <taxon>Actinomycetota</taxon>
        <taxon>Actinomycetes</taxon>
        <taxon>Kitasatosporales</taxon>
        <taxon>Streptomycetaceae</taxon>
        <taxon>Streptomyces</taxon>
    </lineage>
</organism>
<dbReference type="Pfam" id="PF00724">
    <property type="entry name" value="Oxidored_FMN"/>
    <property type="match status" value="1"/>
</dbReference>
<evidence type="ECO:0000256" key="2">
    <source>
        <dbReference type="ARBA" id="ARBA00022630"/>
    </source>
</evidence>
<evidence type="ECO:0000256" key="3">
    <source>
        <dbReference type="ARBA" id="ARBA00022643"/>
    </source>
</evidence>
<dbReference type="EMBL" id="JAFLRJ010001380">
    <property type="protein sequence ID" value="MBO0518223.1"/>
    <property type="molecule type" value="Genomic_DNA"/>
</dbReference>
<dbReference type="GO" id="GO:0010181">
    <property type="term" value="F:FMN binding"/>
    <property type="evidence" value="ECO:0007669"/>
    <property type="project" value="InterPro"/>
</dbReference>
<evidence type="ECO:0000256" key="5">
    <source>
        <dbReference type="ARBA" id="ARBA00023002"/>
    </source>
</evidence>
<dbReference type="InterPro" id="IPR013785">
    <property type="entry name" value="Aldolase_TIM"/>
</dbReference>
<dbReference type="SUPFAM" id="SSF51395">
    <property type="entry name" value="FMN-linked oxidoreductases"/>
    <property type="match status" value="1"/>
</dbReference>
<evidence type="ECO:0000256" key="1">
    <source>
        <dbReference type="ARBA" id="ARBA00001917"/>
    </source>
</evidence>
<dbReference type="PANTHER" id="PTHR43303">
    <property type="entry name" value="NADPH DEHYDROGENASE C23G7.10C-RELATED"/>
    <property type="match status" value="1"/>
</dbReference>
<proteinExistence type="predicted"/>
<sequence>DLGIWDDAHIDGLAALTSQIKTYGSKTAIQLAHAGRKAEVEGTIYGPSAIPFDENSRTPVEMTKEDIKETVQAFKKGAERAKAAGFDIIEIH</sequence>
<dbReference type="AlphaFoldDB" id="A0A939JL42"/>
<accession>A0A939JL42</accession>
<dbReference type="InterPro" id="IPR001155">
    <property type="entry name" value="OxRdtase_FMN_N"/>
</dbReference>
<protein>
    <submittedName>
        <fullName evidence="7">NADPH dehydrogenase</fullName>
        <ecNumber evidence="7">1.6.99.1</ecNumber>
    </submittedName>
</protein>
<dbReference type="GO" id="GO:0050661">
    <property type="term" value="F:NADP binding"/>
    <property type="evidence" value="ECO:0007669"/>
    <property type="project" value="InterPro"/>
</dbReference>
<dbReference type="PANTHER" id="PTHR43303:SF4">
    <property type="entry name" value="NADPH DEHYDROGENASE C23G7.10C-RELATED"/>
    <property type="match status" value="1"/>
</dbReference>
<reference evidence="7" key="1">
    <citation type="submission" date="2021-03" db="EMBL/GenBank/DDBJ databases">
        <title>Streptomyces poriferae sp. nov., a novel marine sponge-derived Actinobacteria species with anti-MRSA activity.</title>
        <authorList>
            <person name="Sandoval-Powers M."/>
            <person name="Kralova S."/>
            <person name="Nguyen G.-S."/>
            <person name="Fawwal D."/>
            <person name="Degnes K."/>
            <person name="Klinkenberg G."/>
            <person name="Sletta H."/>
            <person name="Wentzel A."/>
            <person name="Liles M.R."/>
        </authorList>
    </citation>
    <scope>NUCLEOTIDE SEQUENCE</scope>
    <source>
        <strain evidence="7">DSM 41794</strain>
    </source>
</reference>
<dbReference type="Proteomes" id="UP000664167">
    <property type="component" value="Unassembled WGS sequence"/>
</dbReference>
<feature type="domain" description="NADH:flavin oxidoreductase/NADH oxidase N-terminal" evidence="6">
    <location>
        <begin position="2"/>
        <end position="92"/>
    </location>
</feature>
<evidence type="ECO:0000256" key="4">
    <source>
        <dbReference type="ARBA" id="ARBA00022857"/>
    </source>
</evidence>
<dbReference type="GO" id="GO:0003959">
    <property type="term" value="F:NADPH dehydrogenase activity"/>
    <property type="evidence" value="ECO:0007669"/>
    <property type="project" value="UniProtKB-EC"/>
</dbReference>
<dbReference type="Gene3D" id="3.20.20.70">
    <property type="entry name" value="Aldolase class I"/>
    <property type="match status" value="1"/>
</dbReference>
<feature type="non-terminal residue" evidence="7">
    <location>
        <position position="92"/>
    </location>
</feature>
<comment type="cofactor">
    <cofactor evidence="1">
        <name>FMN</name>
        <dbReference type="ChEBI" id="CHEBI:58210"/>
    </cofactor>
</comment>
<dbReference type="InterPro" id="IPR044152">
    <property type="entry name" value="YqjM-like"/>
</dbReference>
<evidence type="ECO:0000313" key="8">
    <source>
        <dbReference type="Proteomes" id="UP000664167"/>
    </source>
</evidence>
<feature type="non-terminal residue" evidence="7">
    <location>
        <position position="1"/>
    </location>
</feature>
<keyword evidence="4" id="KW-0521">NADP</keyword>
<keyword evidence="3" id="KW-0288">FMN</keyword>
<keyword evidence="8" id="KW-1185">Reference proteome</keyword>
<dbReference type="EC" id="1.6.99.1" evidence="7"/>
<name>A0A939JL42_9ACTN</name>
<comment type="caution">
    <text evidence="7">The sequence shown here is derived from an EMBL/GenBank/DDBJ whole genome shotgun (WGS) entry which is preliminary data.</text>
</comment>
<keyword evidence="5 7" id="KW-0560">Oxidoreductase</keyword>
<evidence type="ECO:0000259" key="6">
    <source>
        <dbReference type="Pfam" id="PF00724"/>
    </source>
</evidence>
<keyword evidence="2" id="KW-0285">Flavoprotein</keyword>
<gene>
    <name evidence="7" type="ORF">J0695_41910</name>
</gene>